<sequence>MPDELDLWAQVDDYFAVLAPEDDHLVATRERAAAAGLPDIAVAANQGKLLHLVAALVGARRILEIGTLGGYSTLWLARALPPDGTLVSLEIDPAHAAVARESLAAAGVGDLVEVVVGPAAETLSGMVRAGSAPFDLVFVDADKQSLSRYLELSLELSRPGTVIIVDNVVRQGAVVDPAHPDERVQGVRRMVDLLADHPRLDPTVIQTVGVKGHDGFALLRVLP</sequence>
<proteinExistence type="predicted"/>
<comment type="caution">
    <text evidence="4">The sequence shown here is derived from an EMBL/GenBank/DDBJ whole genome shotgun (WGS) entry which is preliminary data.</text>
</comment>
<dbReference type="InterPro" id="IPR029063">
    <property type="entry name" value="SAM-dependent_MTases_sf"/>
</dbReference>
<dbReference type="PROSITE" id="PS51682">
    <property type="entry name" value="SAM_OMT_I"/>
    <property type="match status" value="1"/>
</dbReference>
<dbReference type="SUPFAM" id="SSF53335">
    <property type="entry name" value="S-adenosyl-L-methionine-dependent methyltransferases"/>
    <property type="match status" value="1"/>
</dbReference>
<dbReference type="PANTHER" id="PTHR10509:SF14">
    <property type="entry name" value="CAFFEOYL-COA O-METHYLTRANSFERASE 3-RELATED"/>
    <property type="match status" value="1"/>
</dbReference>
<dbReference type="CDD" id="cd02440">
    <property type="entry name" value="AdoMet_MTases"/>
    <property type="match status" value="1"/>
</dbReference>
<evidence type="ECO:0000256" key="3">
    <source>
        <dbReference type="ARBA" id="ARBA00022691"/>
    </source>
</evidence>
<dbReference type="Pfam" id="PF01596">
    <property type="entry name" value="Methyltransf_3"/>
    <property type="match status" value="1"/>
</dbReference>
<reference evidence="4 5" key="1">
    <citation type="submission" date="2021-05" db="EMBL/GenBank/DDBJ databases">
        <title>Description of Cellulomonas sp. DKR-3 sp. nov.</title>
        <authorList>
            <person name="Dahal R.H."/>
            <person name="Chaudhary D.K."/>
        </authorList>
    </citation>
    <scope>NUCLEOTIDE SEQUENCE [LARGE SCALE GENOMIC DNA]</scope>
    <source>
        <strain evidence="4 5">DKR-3</strain>
    </source>
</reference>
<accession>A0ABS5U149</accession>
<keyword evidence="2" id="KW-0808">Transferase</keyword>
<evidence type="ECO:0000313" key="5">
    <source>
        <dbReference type="Proteomes" id="UP000722125"/>
    </source>
</evidence>
<name>A0ABS5U149_9CELL</name>
<dbReference type="PANTHER" id="PTHR10509">
    <property type="entry name" value="O-METHYLTRANSFERASE-RELATED"/>
    <property type="match status" value="1"/>
</dbReference>
<gene>
    <name evidence="4" type="ORF">KIN34_12325</name>
</gene>
<evidence type="ECO:0000313" key="4">
    <source>
        <dbReference type="EMBL" id="MBT0995067.1"/>
    </source>
</evidence>
<keyword evidence="3" id="KW-0949">S-adenosyl-L-methionine</keyword>
<evidence type="ECO:0000256" key="2">
    <source>
        <dbReference type="ARBA" id="ARBA00022679"/>
    </source>
</evidence>
<evidence type="ECO:0000256" key="1">
    <source>
        <dbReference type="ARBA" id="ARBA00022603"/>
    </source>
</evidence>
<dbReference type="InterPro" id="IPR050362">
    <property type="entry name" value="Cation-dep_OMT"/>
</dbReference>
<dbReference type="Gene3D" id="3.40.50.150">
    <property type="entry name" value="Vaccinia Virus protein VP39"/>
    <property type="match status" value="1"/>
</dbReference>
<dbReference type="RefSeq" id="WP_214350944.1">
    <property type="nucleotide sequence ID" value="NZ_JAHBOH010000001.1"/>
</dbReference>
<dbReference type="InterPro" id="IPR002935">
    <property type="entry name" value="SAM_O-MeTrfase"/>
</dbReference>
<protein>
    <submittedName>
        <fullName evidence="4">O-methyltransferase</fullName>
    </submittedName>
</protein>
<keyword evidence="1" id="KW-0489">Methyltransferase</keyword>
<dbReference type="EMBL" id="JAHBOH010000001">
    <property type="protein sequence ID" value="MBT0995067.1"/>
    <property type="molecule type" value="Genomic_DNA"/>
</dbReference>
<keyword evidence="5" id="KW-1185">Reference proteome</keyword>
<organism evidence="4 5">
    <name type="scientific">Cellulomonas fulva</name>
    <dbReference type="NCBI Taxonomy" id="2835530"/>
    <lineage>
        <taxon>Bacteria</taxon>
        <taxon>Bacillati</taxon>
        <taxon>Actinomycetota</taxon>
        <taxon>Actinomycetes</taxon>
        <taxon>Micrococcales</taxon>
        <taxon>Cellulomonadaceae</taxon>
        <taxon>Cellulomonas</taxon>
    </lineage>
</organism>
<dbReference type="Proteomes" id="UP000722125">
    <property type="component" value="Unassembled WGS sequence"/>
</dbReference>